<dbReference type="Proteomes" id="UP000821845">
    <property type="component" value="Chromosome 5"/>
</dbReference>
<accession>A0ACB7SD22</accession>
<sequence>MKEIHGQSFIDHYSWFPLASIIMYFIGYSIGLGPLPFTFVGELIPLKAKGVATGACIVLFYGFGFLITKTFSDLVHLIGTGAAYWFYGSLLTLTLFVFTVFVPDTKGKTLDEIEQIFGKKVVPTELYDMNDVITCHL</sequence>
<gene>
    <name evidence="1" type="ORF">HPB50_015572</name>
</gene>
<keyword evidence="2" id="KW-1185">Reference proteome</keyword>
<name>A0ACB7SD22_HYAAI</name>
<proteinExistence type="predicted"/>
<organism evidence="1 2">
    <name type="scientific">Hyalomma asiaticum</name>
    <name type="common">Tick</name>
    <dbReference type="NCBI Taxonomy" id="266040"/>
    <lineage>
        <taxon>Eukaryota</taxon>
        <taxon>Metazoa</taxon>
        <taxon>Ecdysozoa</taxon>
        <taxon>Arthropoda</taxon>
        <taxon>Chelicerata</taxon>
        <taxon>Arachnida</taxon>
        <taxon>Acari</taxon>
        <taxon>Parasitiformes</taxon>
        <taxon>Ixodida</taxon>
        <taxon>Ixodoidea</taxon>
        <taxon>Ixodidae</taxon>
        <taxon>Hyalomminae</taxon>
        <taxon>Hyalomma</taxon>
    </lineage>
</organism>
<reference evidence="1" key="1">
    <citation type="submission" date="2020-05" db="EMBL/GenBank/DDBJ databases">
        <title>Large-scale comparative analyses of tick genomes elucidate their genetic diversity and vector capacities.</title>
        <authorList>
            <person name="Jia N."/>
            <person name="Wang J."/>
            <person name="Shi W."/>
            <person name="Du L."/>
            <person name="Sun Y."/>
            <person name="Zhan W."/>
            <person name="Jiang J."/>
            <person name="Wang Q."/>
            <person name="Zhang B."/>
            <person name="Ji P."/>
            <person name="Sakyi L.B."/>
            <person name="Cui X."/>
            <person name="Yuan T."/>
            <person name="Jiang B."/>
            <person name="Yang W."/>
            <person name="Lam T.T.-Y."/>
            <person name="Chang Q."/>
            <person name="Ding S."/>
            <person name="Wang X."/>
            <person name="Zhu J."/>
            <person name="Ruan X."/>
            <person name="Zhao L."/>
            <person name="Wei J."/>
            <person name="Que T."/>
            <person name="Du C."/>
            <person name="Cheng J."/>
            <person name="Dai P."/>
            <person name="Han X."/>
            <person name="Huang E."/>
            <person name="Gao Y."/>
            <person name="Liu J."/>
            <person name="Shao H."/>
            <person name="Ye R."/>
            <person name="Li L."/>
            <person name="Wei W."/>
            <person name="Wang X."/>
            <person name="Wang C."/>
            <person name="Yang T."/>
            <person name="Huo Q."/>
            <person name="Li W."/>
            <person name="Guo W."/>
            <person name="Chen H."/>
            <person name="Zhou L."/>
            <person name="Ni X."/>
            <person name="Tian J."/>
            <person name="Zhou Y."/>
            <person name="Sheng Y."/>
            <person name="Liu T."/>
            <person name="Pan Y."/>
            <person name="Xia L."/>
            <person name="Li J."/>
            <person name="Zhao F."/>
            <person name="Cao W."/>
        </authorList>
    </citation>
    <scope>NUCLEOTIDE SEQUENCE</scope>
    <source>
        <strain evidence="1">Hyas-2018</strain>
    </source>
</reference>
<comment type="caution">
    <text evidence="1">The sequence shown here is derived from an EMBL/GenBank/DDBJ whole genome shotgun (WGS) entry which is preliminary data.</text>
</comment>
<dbReference type="EMBL" id="CM023485">
    <property type="protein sequence ID" value="KAH6930624.1"/>
    <property type="molecule type" value="Genomic_DNA"/>
</dbReference>
<evidence type="ECO:0000313" key="2">
    <source>
        <dbReference type="Proteomes" id="UP000821845"/>
    </source>
</evidence>
<evidence type="ECO:0000313" key="1">
    <source>
        <dbReference type="EMBL" id="KAH6930624.1"/>
    </source>
</evidence>
<protein>
    <submittedName>
        <fullName evidence="1">Uncharacterized protein</fullName>
    </submittedName>
</protein>